<feature type="transmembrane region" description="Helical" evidence="8">
    <location>
        <begin position="108"/>
        <end position="125"/>
    </location>
</feature>
<gene>
    <name evidence="9" type="primary">rarD</name>
    <name evidence="9" type="ORF">C0Z18_28580</name>
</gene>
<keyword evidence="5 8" id="KW-0812">Transmembrane</keyword>
<dbReference type="GO" id="GO:0005886">
    <property type="term" value="C:plasma membrane"/>
    <property type="evidence" value="ECO:0007669"/>
    <property type="project" value="UniProtKB-SubCell"/>
</dbReference>
<dbReference type="OrthoDB" id="3250831at2"/>
<keyword evidence="6 8" id="KW-1133">Transmembrane helix</keyword>
<feature type="transmembrane region" description="Helical" evidence="8">
    <location>
        <begin position="38"/>
        <end position="56"/>
    </location>
</feature>
<feature type="transmembrane region" description="Helical" evidence="8">
    <location>
        <begin position="242"/>
        <end position="263"/>
    </location>
</feature>
<sequence length="299" mass="32705">MNSKQMGRGIALSVGATTLFALLSVYTRILHPLGGLDIFAWRIVWTVPGALLLAWMRGRGGELTALAWAYLRDPFRALMLLAASALLGTQLWLFMWAPLHGRLLEVSLGYFLLPLTMVLVGRVYYREQLVPLQWLAVGFATLGVAHELWVTHAFSWPTLVVALGYPPYFVLRRKLGGDSLATFALEMLLMLPIAGAVIALSPSAQAAFDRPLLWAVLLPGLGALSTVALASYLAASRLLPMALFGILGYVEPVLLVLFSVTLLGETLSVRQIGTYAPIWMAVAITAVHSVLLLREQRRD</sequence>
<organism evidence="9 10">
    <name type="scientific">Trinickia dabaoshanensis</name>
    <dbReference type="NCBI Taxonomy" id="564714"/>
    <lineage>
        <taxon>Bacteria</taxon>
        <taxon>Pseudomonadati</taxon>
        <taxon>Pseudomonadota</taxon>
        <taxon>Betaproteobacteria</taxon>
        <taxon>Burkholderiales</taxon>
        <taxon>Burkholderiaceae</taxon>
        <taxon>Trinickia</taxon>
    </lineage>
</organism>
<evidence type="ECO:0000313" key="9">
    <source>
        <dbReference type="EMBL" id="PMS15122.1"/>
    </source>
</evidence>
<feature type="transmembrane region" description="Helical" evidence="8">
    <location>
        <begin position="132"/>
        <end position="148"/>
    </location>
</feature>
<dbReference type="EMBL" id="PNYA01000035">
    <property type="protein sequence ID" value="PMS15122.1"/>
    <property type="molecule type" value="Genomic_DNA"/>
</dbReference>
<evidence type="ECO:0000256" key="6">
    <source>
        <dbReference type="ARBA" id="ARBA00022989"/>
    </source>
</evidence>
<dbReference type="NCBIfam" id="TIGR00688">
    <property type="entry name" value="rarD"/>
    <property type="match status" value="1"/>
</dbReference>
<evidence type="ECO:0000256" key="3">
    <source>
        <dbReference type="ARBA" id="ARBA00022448"/>
    </source>
</evidence>
<evidence type="ECO:0000256" key="5">
    <source>
        <dbReference type="ARBA" id="ARBA00022692"/>
    </source>
</evidence>
<evidence type="ECO:0000256" key="4">
    <source>
        <dbReference type="ARBA" id="ARBA00022475"/>
    </source>
</evidence>
<comment type="caution">
    <text evidence="9">The sequence shown here is derived from an EMBL/GenBank/DDBJ whole genome shotgun (WGS) entry which is preliminary data.</text>
</comment>
<dbReference type="InterPro" id="IPR037185">
    <property type="entry name" value="EmrE-like"/>
</dbReference>
<reference evidence="9 10" key="1">
    <citation type="submission" date="2018-01" db="EMBL/GenBank/DDBJ databases">
        <title>Whole genome analyses suggest that Burkholderia sensu lato contains two further novel genera in the rhizoxinica-symbiotica group Mycetohabitans gen. nov., and Trinickia gen. nov.: implications for the evolution of diazotrophy and nodulation in the Burkholderiaceae.</title>
        <authorList>
            <person name="Estrada-de los Santos P."/>
            <person name="Palmer M."/>
            <person name="Chavez-Ramirez B."/>
            <person name="Beukes C."/>
            <person name="Steenkamp E.T."/>
            <person name="Hirsch A.M."/>
            <person name="Manyaka P."/>
            <person name="Maluk M."/>
            <person name="Lafos M."/>
            <person name="Crook M."/>
            <person name="Gross E."/>
            <person name="Simon M.F."/>
            <person name="Bueno dos Reis Junior F."/>
            <person name="Poole P.S."/>
            <person name="Venter S.N."/>
            <person name="James E.K."/>
        </authorList>
    </citation>
    <scope>NUCLEOTIDE SEQUENCE [LARGE SCALE GENOMIC DNA]</scope>
    <source>
        <strain evidence="9 10">GIMN1.004</strain>
    </source>
</reference>
<protein>
    <submittedName>
        <fullName evidence="9">EamA family transporter RarD</fullName>
    </submittedName>
</protein>
<comment type="subcellular location">
    <subcellularLocation>
        <location evidence="1">Cell membrane</location>
        <topology evidence="1">Multi-pass membrane protein</topology>
    </subcellularLocation>
</comment>
<keyword evidence="7 8" id="KW-0472">Membrane</keyword>
<evidence type="ECO:0000313" key="10">
    <source>
        <dbReference type="Proteomes" id="UP000235616"/>
    </source>
</evidence>
<evidence type="ECO:0000256" key="1">
    <source>
        <dbReference type="ARBA" id="ARBA00004651"/>
    </source>
</evidence>
<comment type="similarity">
    <text evidence="2">Belongs to the EamA transporter family.</text>
</comment>
<dbReference type="InterPro" id="IPR004626">
    <property type="entry name" value="RarD"/>
</dbReference>
<accession>A0A2N7VD91</accession>
<dbReference type="AlphaFoldDB" id="A0A2N7VD91"/>
<dbReference type="SUPFAM" id="SSF103481">
    <property type="entry name" value="Multidrug resistance efflux transporter EmrE"/>
    <property type="match status" value="1"/>
</dbReference>
<proteinExistence type="inferred from homology"/>
<feature type="transmembrane region" description="Helical" evidence="8">
    <location>
        <begin position="183"/>
        <end position="200"/>
    </location>
</feature>
<evidence type="ECO:0000256" key="7">
    <source>
        <dbReference type="ARBA" id="ARBA00023136"/>
    </source>
</evidence>
<feature type="transmembrane region" description="Helical" evidence="8">
    <location>
        <begin position="275"/>
        <end position="293"/>
    </location>
</feature>
<dbReference type="RefSeq" id="WP_102648805.1">
    <property type="nucleotide sequence ID" value="NZ_PNYA01000035.1"/>
</dbReference>
<feature type="transmembrane region" description="Helical" evidence="8">
    <location>
        <begin position="154"/>
        <end position="171"/>
    </location>
</feature>
<feature type="transmembrane region" description="Helical" evidence="8">
    <location>
        <begin position="77"/>
        <end position="96"/>
    </location>
</feature>
<evidence type="ECO:0000256" key="8">
    <source>
        <dbReference type="SAM" id="Phobius"/>
    </source>
</evidence>
<keyword evidence="3" id="KW-0813">Transport</keyword>
<name>A0A2N7VD91_9BURK</name>
<feature type="transmembrane region" description="Helical" evidence="8">
    <location>
        <begin position="212"/>
        <end position="235"/>
    </location>
</feature>
<evidence type="ECO:0000256" key="2">
    <source>
        <dbReference type="ARBA" id="ARBA00007362"/>
    </source>
</evidence>
<feature type="transmembrane region" description="Helical" evidence="8">
    <location>
        <begin position="9"/>
        <end position="26"/>
    </location>
</feature>
<dbReference type="Proteomes" id="UP000235616">
    <property type="component" value="Unassembled WGS sequence"/>
</dbReference>
<keyword evidence="4" id="KW-1003">Cell membrane</keyword>
<keyword evidence="10" id="KW-1185">Reference proteome</keyword>